<keyword evidence="3" id="KW-1185">Reference proteome</keyword>
<dbReference type="PROSITE" id="PS50206">
    <property type="entry name" value="RHODANESE_3"/>
    <property type="match status" value="1"/>
</dbReference>
<dbReference type="Gene3D" id="3.10.450.50">
    <property type="match status" value="1"/>
</dbReference>
<evidence type="ECO:0000313" key="3">
    <source>
        <dbReference type="Proteomes" id="UP001320766"/>
    </source>
</evidence>
<feature type="domain" description="Rhodanese" evidence="1">
    <location>
        <begin position="147"/>
        <end position="239"/>
    </location>
</feature>
<sequence length="241" mass="25690">MSSERQVLDLVDRWARAELDGDADAFDDLLGADFAGIGPVGFVLDRAQWAGRHRGDLKNHHFAILEPSVRLHGDTAIVGGIQEQRTSVRGHDVDHAFRLTLVAVRRGDDWVIANIQLSGPLQDPSAPPPFACPGGPISRDELRAAIDAKAVTVVDALPAAPYRRRHLPGALNLTAEDAARSAGELLPDRSAAIVAYSTDADCDRGPALVAELTRLGYPNVRLYAGGVEDWAAAGLPLETGS</sequence>
<reference evidence="2 3" key="1">
    <citation type="submission" date="2022-06" db="EMBL/GenBank/DDBJ databases">
        <title>Sequencing the genomes of 1000 actinobacteria strains.</title>
        <authorList>
            <person name="Klenk H.-P."/>
        </authorList>
    </citation>
    <scope>NUCLEOTIDE SEQUENCE [LARGE SCALE GENOMIC DNA]</scope>
    <source>
        <strain evidence="2 3">DSM 44170</strain>
    </source>
</reference>
<organism evidence="2 3">
    <name type="scientific">Nonomuraea roseoviolacea subsp. carminata</name>
    <dbReference type="NCBI Taxonomy" id="160689"/>
    <lineage>
        <taxon>Bacteria</taxon>
        <taxon>Bacillati</taxon>
        <taxon>Actinomycetota</taxon>
        <taxon>Actinomycetes</taxon>
        <taxon>Streptosporangiales</taxon>
        <taxon>Streptosporangiaceae</taxon>
        <taxon>Nonomuraea</taxon>
    </lineage>
</organism>
<dbReference type="Pfam" id="PF00581">
    <property type="entry name" value="Rhodanese"/>
    <property type="match status" value="1"/>
</dbReference>
<name>A0ABT1KBV6_9ACTN</name>
<dbReference type="SMART" id="SM00450">
    <property type="entry name" value="RHOD"/>
    <property type="match status" value="1"/>
</dbReference>
<protein>
    <submittedName>
        <fullName evidence="2">Rhodanese-related sulfurtransferase/ketosteroid isomerase-like protein</fullName>
    </submittedName>
</protein>
<dbReference type="SUPFAM" id="SSF52821">
    <property type="entry name" value="Rhodanese/Cell cycle control phosphatase"/>
    <property type="match status" value="1"/>
</dbReference>
<dbReference type="RefSeq" id="WP_253777106.1">
    <property type="nucleotide sequence ID" value="NZ_BAAAVE010000002.1"/>
</dbReference>
<comment type="caution">
    <text evidence="2">The sequence shown here is derived from an EMBL/GenBank/DDBJ whole genome shotgun (WGS) entry which is preliminary data.</text>
</comment>
<evidence type="ECO:0000313" key="2">
    <source>
        <dbReference type="EMBL" id="MCP2351114.1"/>
    </source>
</evidence>
<gene>
    <name evidence="2" type="ORF">HD595_007236</name>
</gene>
<dbReference type="EMBL" id="JAMZEC010000001">
    <property type="protein sequence ID" value="MCP2351114.1"/>
    <property type="molecule type" value="Genomic_DNA"/>
</dbReference>
<dbReference type="InterPro" id="IPR027843">
    <property type="entry name" value="DUF4440"/>
</dbReference>
<dbReference type="Proteomes" id="UP001320766">
    <property type="component" value="Unassembled WGS sequence"/>
</dbReference>
<proteinExistence type="predicted"/>
<dbReference type="InterPro" id="IPR032710">
    <property type="entry name" value="NTF2-like_dom_sf"/>
</dbReference>
<dbReference type="Pfam" id="PF14534">
    <property type="entry name" value="DUF4440"/>
    <property type="match status" value="1"/>
</dbReference>
<dbReference type="InterPro" id="IPR036873">
    <property type="entry name" value="Rhodanese-like_dom_sf"/>
</dbReference>
<accession>A0ABT1KBV6</accession>
<dbReference type="SUPFAM" id="SSF54427">
    <property type="entry name" value="NTF2-like"/>
    <property type="match status" value="1"/>
</dbReference>
<dbReference type="CDD" id="cd00158">
    <property type="entry name" value="RHOD"/>
    <property type="match status" value="1"/>
</dbReference>
<dbReference type="InterPro" id="IPR001763">
    <property type="entry name" value="Rhodanese-like_dom"/>
</dbReference>
<dbReference type="Gene3D" id="3.40.250.10">
    <property type="entry name" value="Rhodanese-like domain"/>
    <property type="match status" value="1"/>
</dbReference>
<evidence type="ECO:0000259" key="1">
    <source>
        <dbReference type="PROSITE" id="PS50206"/>
    </source>
</evidence>